<accession>A0AAV3SQH4</accession>
<protein>
    <submittedName>
        <fullName evidence="1">Uncharacterized protein</fullName>
    </submittedName>
</protein>
<proteinExistence type="predicted"/>
<dbReference type="Proteomes" id="UP001567571">
    <property type="component" value="Unassembled WGS sequence"/>
</dbReference>
<dbReference type="InterPro" id="IPR043899">
    <property type="entry name" value="DUF5789"/>
</dbReference>
<dbReference type="Proteomes" id="UP001501425">
    <property type="component" value="Unassembled WGS sequence"/>
</dbReference>
<dbReference type="EMBL" id="JBEDNW010000006">
    <property type="protein sequence ID" value="MEZ3168078.1"/>
    <property type="molecule type" value="Genomic_DNA"/>
</dbReference>
<gene>
    <name evidence="2" type="ORF">ABNG02_12175</name>
    <name evidence="1" type="ORF">GCM10008994_09980</name>
</gene>
<organism evidence="1 3">
    <name type="scientific">Halorubrum ejinorense</name>
    <dbReference type="NCBI Taxonomy" id="425309"/>
    <lineage>
        <taxon>Archaea</taxon>
        <taxon>Methanobacteriati</taxon>
        <taxon>Methanobacteriota</taxon>
        <taxon>Stenosarchaea group</taxon>
        <taxon>Halobacteria</taxon>
        <taxon>Halobacteriales</taxon>
        <taxon>Haloferacaceae</taxon>
        <taxon>Halorubrum</taxon>
    </lineage>
</organism>
<evidence type="ECO:0000313" key="3">
    <source>
        <dbReference type="Proteomes" id="UP001501425"/>
    </source>
</evidence>
<keyword evidence="4" id="KW-1185">Reference proteome</keyword>
<evidence type="ECO:0000313" key="1">
    <source>
        <dbReference type="EMBL" id="GAA0536842.1"/>
    </source>
</evidence>
<dbReference type="RefSeq" id="WP_343777175.1">
    <property type="nucleotide sequence ID" value="NZ_BAAADQ010000003.1"/>
</dbReference>
<dbReference type="EMBL" id="BAAADQ010000003">
    <property type="protein sequence ID" value="GAA0536842.1"/>
    <property type="molecule type" value="Genomic_DNA"/>
</dbReference>
<dbReference type="AlphaFoldDB" id="A0AAV3SQH4"/>
<reference evidence="1" key="2">
    <citation type="submission" date="2023-12" db="EMBL/GenBank/DDBJ databases">
        <authorList>
            <person name="Sun Q."/>
            <person name="Inoue M."/>
        </authorList>
    </citation>
    <scope>NUCLEOTIDE SEQUENCE</scope>
    <source>
        <strain evidence="1">JCM 14265</strain>
    </source>
</reference>
<comment type="caution">
    <text evidence="1">The sequence shown here is derived from an EMBL/GenBank/DDBJ whole genome shotgun (WGS) entry which is preliminary data.</text>
</comment>
<evidence type="ECO:0000313" key="4">
    <source>
        <dbReference type="Proteomes" id="UP001567571"/>
    </source>
</evidence>
<evidence type="ECO:0000313" key="2">
    <source>
        <dbReference type="EMBL" id="MEZ3168078.1"/>
    </source>
</evidence>
<reference evidence="1" key="1">
    <citation type="journal article" date="2014" name="Int. J. Syst. Evol. Microbiol.">
        <title>Complete genome sequence of Corynebacterium casei LMG S-19264T (=DSM 44701T), isolated from a smear-ripened cheese.</title>
        <authorList>
            <consortium name="US DOE Joint Genome Institute (JGI-PGF)"/>
            <person name="Walter F."/>
            <person name="Albersmeier A."/>
            <person name="Kalinowski J."/>
            <person name="Ruckert C."/>
        </authorList>
    </citation>
    <scope>NUCLEOTIDE SEQUENCE</scope>
    <source>
        <strain evidence="1">JCM 14265</strain>
    </source>
</reference>
<sequence>MFIGFCRLASDTEADTSVLDTHMEYSDAERVVEQSFEFPVTRETVLEGIGSVEIESPSGDSVTIRDILDPVEEESYLSSDALYATIVGNLDETFIGRKYYDDRGSVTLEGEAGDEPDPSF</sequence>
<reference evidence="2 4" key="3">
    <citation type="submission" date="2024-06" db="EMBL/GenBank/DDBJ databases">
        <title>Halorubrum miltondacostae sp. nov., a potential PHA producer isolated from an inland solar saltern in Rio Maior, Portugal.</title>
        <authorList>
            <person name="Albuquerque L."/>
            <person name="Viver T."/>
            <person name="Barroso C."/>
            <person name="Claudino R."/>
            <person name="Galvan M."/>
            <person name="Simoes G."/>
            <person name="Lobo Da Cunha A."/>
            <person name="Egas C."/>
        </authorList>
    </citation>
    <scope>NUCLEOTIDE SEQUENCE [LARGE SCALE GENOMIC DNA]</scope>
    <source>
        <strain evidence="2 4">DSM 18646</strain>
    </source>
</reference>
<name>A0AAV3SQH4_9EURY</name>
<dbReference type="Pfam" id="PF19102">
    <property type="entry name" value="DUF5789"/>
    <property type="match status" value="1"/>
</dbReference>